<evidence type="ECO:0000313" key="3">
    <source>
        <dbReference type="Proteomes" id="UP000275281"/>
    </source>
</evidence>
<dbReference type="Gene3D" id="3.90.550.10">
    <property type="entry name" value="Spore Coat Polysaccharide Biosynthesis Protein SpsA, Chain A"/>
    <property type="match status" value="1"/>
</dbReference>
<dbReference type="RefSeq" id="WP_124029108.1">
    <property type="nucleotide sequence ID" value="NZ_JBHRSN010000013.1"/>
</dbReference>
<evidence type="ECO:0000259" key="1">
    <source>
        <dbReference type="Pfam" id="PF00535"/>
    </source>
</evidence>
<proteinExistence type="predicted"/>
<organism evidence="2 3">
    <name type="scientific">Alteromonas sediminis</name>
    <dbReference type="NCBI Taxonomy" id="2259342"/>
    <lineage>
        <taxon>Bacteria</taxon>
        <taxon>Pseudomonadati</taxon>
        <taxon>Pseudomonadota</taxon>
        <taxon>Gammaproteobacteria</taxon>
        <taxon>Alteromonadales</taxon>
        <taxon>Alteromonadaceae</taxon>
        <taxon>Alteromonas/Salinimonas group</taxon>
        <taxon>Alteromonas</taxon>
    </lineage>
</organism>
<dbReference type="PANTHER" id="PTHR22916">
    <property type="entry name" value="GLYCOSYLTRANSFERASE"/>
    <property type="match status" value="1"/>
</dbReference>
<keyword evidence="2" id="KW-0808">Transferase</keyword>
<dbReference type="PANTHER" id="PTHR22916:SF3">
    <property type="entry name" value="UDP-GLCNAC:BETAGAL BETA-1,3-N-ACETYLGLUCOSAMINYLTRANSFERASE-LIKE PROTEIN 1"/>
    <property type="match status" value="1"/>
</dbReference>
<name>A0A3N5Y4E9_9ALTE</name>
<gene>
    <name evidence="2" type="ORF">DRW07_16805</name>
</gene>
<keyword evidence="3" id="KW-1185">Reference proteome</keyword>
<dbReference type="InterPro" id="IPR001173">
    <property type="entry name" value="Glyco_trans_2-like"/>
</dbReference>
<dbReference type="SUPFAM" id="SSF53448">
    <property type="entry name" value="Nucleotide-diphospho-sugar transferases"/>
    <property type="match status" value="1"/>
</dbReference>
<protein>
    <submittedName>
        <fullName evidence="2">Glycosyltransferase family 2 protein</fullName>
    </submittedName>
</protein>
<dbReference type="InterPro" id="IPR029044">
    <property type="entry name" value="Nucleotide-diphossugar_trans"/>
</dbReference>
<sequence>MKVSVIVPVYNLEHYVGPCLEGLVRQKTSFDFEVIVANDCSTDASLSVINSYLTAYPYIIKVIEQRENKGLAANMLKLLSSATGEYIAYVDGDDMALPGKLQLQADYLDNNPDCSMVYHESEVFDSQSGNITGHYVADYYNHKYIPDKADITHLIRYGSFFQASSLMLRNHPNTDKTVDAKCKIILDQPFQILNAGYLGGSIGRIDKILGQYRIHPDSFGAKTLKDYARREQVLRDQLQAISHGADFYIEQSCIEQGQAHYYLATAMYFLKLGEISLFNKYISLSAQTDWRFDKRHEYLVENRSDVEGCLRVLS</sequence>
<dbReference type="Proteomes" id="UP000275281">
    <property type="component" value="Unassembled WGS sequence"/>
</dbReference>
<dbReference type="Pfam" id="PF00535">
    <property type="entry name" value="Glycos_transf_2"/>
    <property type="match status" value="1"/>
</dbReference>
<dbReference type="CDD" id="cd00761">
    <property type="entry name" value="Glyco_tranf_GTA_type"/>
    <property type="match status" value="1"/>
</dbReference>
<dbReference type="GO" id="GO:0016758">
    <property type="term" value="F:hexosyltransferase activity"/>
    <property type="evidence" value="ECO:0007669"/>
    <property type="project" value="UniProtKB-ARBA"/>
</dbReference>
<dbReference type="EMBL" id="RPOK01000006">
    <property type="protein sequence ID" value="RPJ64979.1"/>
    <property type="molecule type" value="Genomic_DNA"/>
</dbReference>
<reference evidence="2 3" key="1">
    <citation type="submission" date="2018-11" db="EMBL/GenBank/DDBJ databases">
        <authorList>
            <person name="Ye M.-Q."/>
            <person name="Du Z.-J."/>
        </authorList>
    </citation>
    <scope>NUCLEOTIDE SEQUENCE [LARGE SCALE GENOMIC DNA]</scope>
    <source>
        <strain evidence="2 3">U0105</strain>
    </source>
</reference>
<comment type="caution">
    <text evidence="2">The sequence shown here is derived from an EMBL/GenBank/DDBJ whole genome shotgun (WGS) entry which is preliminary data.</text>
</comment>
<dbReference type="AlphaFoldDB" id="A0A3N5Y4E9"/>
<accession>A0A3N5Y4E9</accession>
<evidence type="ECO:0000313" key="2">
    <source>
        <dbReference type="EMBL" id="RPJ64979.1"/>
    </source>
</evidence>
<dbReference type="OrthoDB" id="9802649at2"/>
<feature type="domain" description="Glycosyltransferase 2-like" evidence="1">
    <location>
        <begin position="4"/>
        <end position="125"/>
    </location>
</feature>